<organism evidence="5 6">
    <name type="scientific">Lysinimonas soli</name>
    <dbReference type="NCBI Taxonomy" id="1074233"/>
    <lineage>
        <taxon>Bacteria</taxon>
        <taxon>Bacillati</taxon>
        <taxon>Actinomycetota</taxon>
        <taxon>Actinomycetes</taxon>
        <taxon>Micrococcales</taxon>
        <taxon>Microbacteriaceae</taxon>
        <taxon>Lysinimonas</taxon>
    </lineage>
</organism>
<dbReference type="PANTHER" id="PTHR44196:SF2">
    <property type="entry name" value="SHORT-CHAIN DEHYDROGENASE-RELATED"/>
    <property type="match status" value="1"/>
</dbReference>
<gene>
    <name evidence="5" type="ORF">ACFPJ4_09805</name>
</gene>
<dbReference type="EC" id="1.-.-.-" evidence="5"/>
<dbReference type="EMBL" id="JBHSMG010000002">
    <property type="protein sequence ID" value="MFC5502532.1"/>
    <property type="molecule type" value="Genomic_DNA"/>
</dbReference>
<sequence>MGIALVTGGTSGIGAEFARALAARGHDLVLVARSTGPLDAMATELRATGREVEVIVADLADPGDTERVAQRLRQTEKPVDILVNNAGFGLHSKLRAPDVAEHERAIAVMIRAVLVLSAAALEQMEPRRSGTIINVGSVAGEISLGGYSAIKGWVRTYTESLSNELRGSGVTVTDLMPGWVHTEFHRRADIRTSSIPEALWIDAGHLVEACLRDVDAKKVLSIPTVRFKVLAWFTRHLPRSTMRSVSHRISLSRSSSAAE</sequence>
<feature type="domain" description="Ketoreductase" evidence="4">
    <location>
        <begin position="2"/>
        <end position="182"/>
    </location>
</feature>
<dbReference type="PIRSF" id="PIRSF000126">
    <property type="entry name" value="11-beta-HSD1"/>
    <property type="match status" value="1"/>
</dbReference>
<dbReference type="InterPro" id="IPR002347">
    <property type="entry name" value="SDR_fam"/>
</dbReference>
<evidence type="ECO:0000256" key="1">
    <source>
        <dbReference type="ARBA" id="ARBA00006484"/>
    </source>
</evidence>
<reference evidence="6" key="1">
    <citation type="journal article" date="2019" name="Int. J. Syst. Evol. Microbiol.">
        <title>The Global Catalogue of Microorganisms (GCM) 10K type strain sequencing project: providing services to taxonomists for standard genome sequencing and annotation.</title>
        <authorList>
            <consortium name="The Broad Institute Genomics Platform"/>
            <consortium name="The Broad Institute Genome Sequencing Center for Infectious Disease"/>
            <person name="Wu L."/>
            <person name="Ma J."/>
        </authorList>
    </citation>
    <scope>NUCLEOTIDE SEQUENCE [LARGE SCALE GENOMIC DNA]</scope>
    <source>
        <strain evidence="6">CGMCC 4.6997</strain>
    </source>
</reference>
<comment type="caution">
    <text evidence="5">The sequence shown here is derived from an EMBL/GenBank/DDBJ whole genome shotgun (WGS) entry which is preliminary data.</text>
</comment>
<evidence type="ECO:0000256" key="3">
    <source>
        <dbReference type="RuleBase" id="RU000363"/>
    </source>
</evidence>
<evidence type="ECO:0000259" key="4">
    <source>
        <dbReference type="SMART" id="SM00822"/>
    </source>
</evidence>
<dbReference type="RefSeq" id="WP_386740224.1">
    <property type="nucleotide sequence ID" value="NZ_JBHSMG010000002.1"/>
</dbReference>
<comment type="similarity">
    <text evidence="1 3">Belongs to the short-chain dehydrogenases/reductases (SDR) family.</text>
</comment>
<dbReference type="InterPro" id="IPR036291">
    <property type="entry name" value="NAD(P)-bd_dom_sf"/>
</dbReference>
<accession>A0ABW0NTH3</accession>
<dbReference type="SMART" id="SM00822">
    <property type="entry name" value="PKS_KR"/>
    <property type="match status" value="1"/>
</dbReference>
<dbReference type="Pfam" id="PF00106">
    <property type="entry name" value="adh_short"/>
    <property type="match status" value="1"/>
</dbReference>
<dbReference type="CDD" id="cd05233">
    <property type="entry name" value="SDR_c"/>
    <property type="match status" value="1"/>
</dbReference>
<evidence type="ECO:0000313" key="6">
    <source>
        <dbReference type="Proteomes" id="UP001596039"/>
    </source>
</evidence>
<dbReference type="SUPFAM" id="SSF51735">
    <property type="entry name" value="NAD(P)-binding Rossmann-fold domains"/>
    <property type="match status" value="1"/>
</dbReference>
<dbReference type="PANTHER" id="PTHR44196">
    <property type="entry name" value="DEHYDROGENASE/REDUCTASE SDR FAMILY MEMBER 7B"/>
    <property type="match status" value="1"/>
</dbReference>
<dbReference type="GO" id="GO:0016491">
    <property type="term" value="F:oxidoreductase activity"/>
    <property type="evidence" value="ECO:0007669"/>
    <property type="project" value="UniProtKB-KW"/>
</dbReference>
<dbReference type="InterPro" id="IPR057326">
    <property type="entry name" value="KR_dom"/>
</dbReference>
<dbReference type="PRINTS" id="PR00080">
    <property type="entry name" value="SDRFAMILY"/>
</dbReference>
<protein>
    <submittedName>
        <fullName evidence="5">SDR family NAD(P)-dependent oxidoreductase</fullName>
        <ecNumber evidence="5">1.-.-.-</ecNumber>
    </submittedName>
</protein>
<dbReference type="Gene3D" id="3.40.50.720">
    <property type="entry name" value="NAD(P)-binding Rossmann-like Domain"/>
    <property type="match status" value="1"/>
</dbReference>
<proteinExistence type="inferred from homology"/>
<keyword evidence="2 5" id="KW-0560">Oxidoreductase</keyword>
<evidence type="ECO:0000313" key="5">
    <source>
        <dbReference type="EMBL" id="MFC5502532.1"/>
    </source>
</evidence>
<evidence type="ECO:0000256" key="2">
    <source>
        <dbReference type="ARBA" id="ARBA00023002"/>
    </source>
</evidence>
<dbReference type="Proteomes" id="UP001596039">
    <property type="component" value="Unassembled WGS sequence"/>
</dbReference>
<name>A0ABW0NTH3_9MICO</name>
<keyword evidence="6" id="KW-1185">Reference proteome</keyword>
<dbReference type="PRINTS" id="PR00081">
    <property type="entry name" value="GDHRDH"/>
</dbReference>